<dbReference type="AlphaFoldDB" id="A0A182IGL6"/>
<dbReference type="SUPFAM" id="SSF50494">
    <property type="entry name" value="Trypsin-like serine proteases"/>
    <property type="match status" value="1"/>
</dbReference>
<proteinExistence type="predicted"/>
<keyword evidence="2" id="KW-1185">Reference proteome</keyword>
<name>A0A182IGL6_ANOAR</name>
<dbReference type="InterPro" id="IPR009003">
    <property type="entry name" value="Peptidase_S1_PA"/>
</dbReference>
<evidence type="ECO:0008006" key="3">
    <source>
        <dbReference type="Google" id="ProtNLM"/>
    </source>
</evidence>
<dbReference type="VEuPathDB" id="VectorBase:AARA014610"/>
<organism evidence="1 2">
    <name type="scientific">Anopheles arabiensis</name>
    <name type="common">Mosquito</name>
    <dbReference type="NCBI Taxonomy" id="7173"/>
    <lineage>
        <taxon>Eukaryota</taxon>
        <taxon>Metazoa</taxon>
        <taxon>Ecdysozoa</taxon>
        <taxon>Arthropoda</taxon>
        <taxon>Hexapoda</taxon>
        <taxon>Insecta</taxon>
        <taxon>Pterygota</taxon>
        <taxon>Neoptera</taxon>
        <taxon>Endopterygota</taxon>
        <taxon>Diptera</taxon>
        <taxon>Nematocera</taxon>
        <taxon>Culicoidea</taxon>
        <taxon>Culicidae</taxon>
        <taxon>Anophelinae</taxon>
        <taxon>Anopheles</taxon>
    </lineage>
</organism>
<dbReference type="EMBL" id="APCN01008353">
    <property type="status" value="NOT_ANNOTATED_CDS"/>
    <property type="molecule type" value="Genomic_DNA"/>
</dbReference>
<dbReference type="InterPro" id="IPR043504">
    <property type="entry name" value="Peptidase_S1_PA_chymotrypsin"/>
</dbReference>
<dbReference type="Gene3D" id="2.40.10.10">
    <property type="entry name" value="Trypsin-like serine proteases"/>
    <property type="match status" value="1"/>
</dbReference>
<dbReference type="EnsemblMetazoa" id="AARA014610-RA">
    <property type="protein sequence ID" value="AARA014610-PA"/>
    <property type="gene ID" value="AARA014610"/>
</dbReference>
<evidence type="ECO:0000313" key="1">
    <source>
        <dbReference type="EnsemblMetazoa" id="AARA014610-PA"/>
    </source>
</evidence>
<protein>
    <recommendedName>
        <fullName evidence="3">Peptidase S1 domain-containing protein</fullName>
    </recommendedName>
</protein>
<accession>A0A182IGL6</accession>
<evidence type="ECO:0000313" key="2">
    <source>
        <dbReference type="Proteomes" id="UP000075840"/>
    </source>
</evidence>
<reference evidence="1" key="1">
    <citation type="submission" date="2022-08" db="UniProtKB">
        <authorList>
            <consortium name="EnsemblMetazoa"/>
        </authorList>
    </citation>
    <scope>IDENTIFICATION</scope>
    <source>
        <strain evidence="1">Dongola</strain>
    </source>
</reference>
<sequence length="147" mass="16569">MEFKEYKASPKTELFKVTEKRINLRPIQGASRRRLFNFSNCGIKPLKNESSSSYPIIPWMGYLTSNITSNMPSKCAVTLISEWYAVGLTGCYNGDSLQYSILFGVNSVTTHTDCIDVATGCGAPTQRIPVRKVITHPQYDRIDHRND</sequence>
<dbReference type="Proteomes" id="UP000075840">
    <property type="component" value="Unassembled WGS sequence"/>
</dbReference>
<dbReference type="VEuPathDB" id="VectorBase:AARA21_010946"/>